<dbReference type="SUPFAM" id="SSF49464">
    <property type="entry name" value="Carboxypeptidase regulatory domain-like"/>
    <property type="match status" value="1"/>
</dbReference>
<gene>
    <name evidence="1" type="ORF">FW778_08400</name>
</gene>
<dbReference type="InterPro" id="IPR008969">
    <property type="entry name" value="CarboxyPept-like_regulatory"/>
</dbReference>
<evidence type="ECO:0008006" key="3">
    <source>
        <dbReference type="Google" id="ProtNLM"/>
    </source>
</evidence>
<keyword evidence="2" id="KW-1185">Reference proteome</keyword>
<accession>A0A5J5IR33</accession>
<dbReference type="AlphaFoldDB" id="A0A5J5IR33"/>
<proteinExistence type="predicted"/>
<protein>
    <recommendedName>
        <fullName evidence="3">Carboxypeptidase-like regulatory domain-containing protein</fullName>
    </recommendedName>
</protein>
<comment type="caution">
    <text evidence="1">The sequence shown here is derived from an EMBL/GenBank/DDBJ whole genome shotgun (WGS) entry which is preliminary data.</text>
</comment>
<organism evidence="1 2">
    <name type="scientific">Ginsengibacter hankyongi</name>
    <dbReference type="NCBI Taxonomy" id="2607284"/>
    <lineage>
        <taxon>Bacteria</taxon>
        <taxon>Pseudomonadati</taxon>
        <taxon>Bacteroidota</taxon>
        <taxon>Chitinophagia</taxon>
        <taxon>Chitinophagales</taxon>
        <taxon>Chitinophagaceae</taxon>
        <taxon>Ginsengibacter</taxon>
    </lineage>
</organism>
<dbReference type="EMBL" id="VYQF01000001">
    <property type="protein sequence ID" value="KAA9042022.1"/>
    <property type="molecule type" value="Genomic_DNA"/>
</dbReference>
<dbReference type="RefSeq" id="WP_150414151.1">
    <property type="nucleotide sequence ID" value="NZ_VYQF01000001.1"/>
</dbReference>
<evidence type="ECO:0000313" key="1">
    <source>
        <dbReference type="EMBL" id="KAA9042022.1"/>
    </source>
</evidence>
<name>A0A5J5IR33_9BACT</name>
<sequence length="249" mass="28464">MKKIILSRLLPVVFLLLSLQLSKSFGQVRISGTVYDSTKLYGVPNVVVTSTSGSEVITDSLGAYHINVPESDSISFFFRGKSTLKFPVKSITDYTSFDISLRVRINAKYKLLRGVTVFSNTYHRDSTENRMEYSKIFNYEKPGIQSSFEPGGAAGLDLDALIGMFSVRRRKENLAFQRRLVEDEQDRYVNYRFSPKVVHRITGLSGDTLTRYMKLYMPSYQFVVSSTLAEFYQYILNTSYAFKKEEGIQ</sequence>
<dbReference type="Proteomes" id="UP000326903">
    <property type="component" value="Unassembled WGS sequence"/>
</dbReference>
<reference evidence="1 2" key="1">
    <citation type="submission" date="2019-09" db="EMBL/GenBank/DDBJ databases">
        <title>Draft genome sequence of Ginsengibacter sp. BR5-29.</title>
        <authorList>
            <person name="Im W.-T."/>
        </authorList>
    </citation>
    <scope>NUCLEOTIDE SEQUENCE [LARGE SCALE GENOMIC DNA]</scope>
    <source>
        <strain evidence="1 2">BR5-29</strain>
    </source>
</reference>
<evidence type="ECO:0000313" key="2">
    <source>
        <dbReference type="Proteomes" id="UP000326903"/>
    </source>
</evidence>